<accession>A0A7R9AG75</accession>
<evidence type="ECO:0000259" key="3">
    <source>
        <dbReference type="PROSITE" id="PS50156"/>
    </source>
</evidence>
<dbReference type="Pfam" id="PF12349">
    <property type="entry name" value="Sterol-sensing"/>
    <property type="match status" value="1"/>
</dbReference>
<feature type="non-terminal residue" evidence="4">
    <location>
        <position position="1"/>
    </location>
</feature>
<comment type="similarity">
    <text evidence="1">Belongs to the patched family.</text>
</comment>
<feature type="transmembrane region" description="Helical" evidence="2">
    <location>
        <begin position="410"/>
        <end position="428"/>
    </location>
</feature>
<feature type="transmembrane region" description="Helical" evidence="2">
    <location>
        <begin position="448"/>
        <end position="473"/>
    </location>
</feature>
<dbReference type="GO" id="GO:0016020">
    <property type="term" value="C:membrane"/>
    <property type="evidence" value="ECO:0007669"/>
    <property type="project" value="TreeGrafter"/>
</dbReference>
<sequence length="627" mass="69743">IAEPWEKEFIDLVFHNDIPKPEGLGTYAMAARSYRDAVGQMLAKNMPLFAMGFISITVFVTLSMGKLNLLQHRVLIGLESLLAIGLTILSTFGLCFYLGLPYYDLHSIMPFLILGIGIDDTLVVVQSLENVIAADAKWTPEERVALALKQSGVSITITTLTDIFAFCMGATTAVPMLRSFCISTAVGISIIYVMTLLLMVPSMALDERRKDNHREGCLCIPLPKTYKPARCSQWQVLPTLFEKVVGPALSKTPIKVLVILTTFSLLGLNGWKMTQLEKASDRYWYLGPGYLKEFIVVLESIFPESGYRGAFYLEKQQGFVDVREVLQNVVFQHSNSFRGSYVREYLHTEANRVVSDELPRNLGFTLVGVFVVILLLVGDLRVSVWVLSCILLTLVGIAGSIQLFGLTIELLTCILTILSVGLAVDYSTHVAHRFMVTHADSKNDRVRITLTSIGPPVFNGGFTTMLSFVFCWFSDSYIFISSLEVMWASVLYGLYHGLIYLPVILSWFGPEAFQEVLHDKSANKSSPAIEDSCRKNSFPDQSYPDEFSFSSRVSEASPIEKTRGKHSIQSSLPQTVPNLHLGIFRSSGKYPLDGGGSEEGKQRSHVPIAVTLQPKKSLEMYTRRPST</sequence>
<keyword evidence="2" id="KW-0812">Transmembrane</keyword>
<feature type="transmembrane region" description="Helical" evidence="2">
    <location>
        <begin position="153"/>
        <end position="171"/>
    </location>
</feature>
<organism evidence="4">
    <name type="scientific">Darwinula stevensoni</name>
    <dbReference type="NCBI Taxonomy" id="69355"/>
    <lineage>
        <taxon>Eukaryota</taxon>
        <taxon>Metazoa</taxon>
        <taxon>Ecdysozoa</taxon>
        <taxon>Arthropoda</taxon>
        <taxon>Crustacea</taxon>
        <taxon>Oligostraca</taxon>
        <taxon>Ostracoda</taxon>
        <taxon>Podocopa</taxon>
        <taxon>Podocopida</taxon>
        <taxon>Darwinulocopina</taxon>
        <taxon>Darwinuloidea</taxon>
        <taxon>Darwinulidae</taxon>
        <taxon>Darwinula</taxon>
    </lineage>
</organism>
<dbReference type="EMBL" id="LR905497">
    <property type="protein sequence ID" value="CAD7253512.1"/>
    <property type="molecule type" value="Genomic_DNA"/>
</dbReference>
<dbReference type="SUPFAM" id="SSF82866">
    <property type="entry name" value="Multidrug efflux transporter AcrB transmembrane domain"/>
    <property type="match status" value="2"/>
</dbReference>
<feature type="transmembrane region" description="Helical" evidence="2">
    <location>
        <begin position="485"/>
        <end position="508"/>
    </location>
</feature>
<protein>
    <recommendedName>
        <fullName evidence="3">SSD domain-containing protein</fullName>
    </recommendedName>
</protein>
<dbReference type="InterPro" id="IPR000731">
    <property type="entry name" value="SSD"/>
</dbReference>
<dbReference type="Gene3D" id="1.20.1640.10">
    <property type="entry name" value="Multidrug efflux transporter AcrB transmembrane domain"/>
    <property type="match status" value="2"/>
</dbReference>
<evidence type="ECO:0000313" key="4">
    <source>
        <dbReference type="EMBL" id="CAD7253512.1"/>
    </source>
</evidence>
<dbReference type="InterPro" id="IPR051697">
    <property type="entry name" value="Patched_domain-protein"/>
</dbReference>
<keyword evidence="5" id="KW-1185">Reference proteome</keyword>
<evidence type="ECO:0000313" key="5">
    <source>
        <dbReference type="Proteomes" id="UP000677054"/>
    </source>
</evidence>
<evidence type="ECO:0000256" key="2">
    <source>
        <dbReference type="SAM" id="Phobius"/>
    </source>
</evidence>
<feature type="transmembrane region" description="Helical" evidence="2">
    <location>
        <begin position="177"/>
        <end position="200"/>
    </location>
</feature>
<gene>
    <name evidence="4" type="ORF">DSTB1V02_LOCUS13261</name>
</gene>
<dbReference type="OrthoDB" id="6510177at2759"/>
<feature type="domain" description="SSD" evidence="3">
    <location>
        <begin position="45"/>
        <end position="205"/>
    </location>
</feature>
<feature type="transmembrane region" description="Helical" evidence="2">
    <location>
        <begin position="48"/>
        <end position="69"/>
    </location>
</feature>
<keyword evidence="2" id="KW-0472">Membrane</keyword>
<feature type="transmembrane region" description="Helical" evidence="2">
    <location>
        <begin position="81"/>
        <end position="102"/>
    </location>
</feature>
<dbReference type="EMBL" id="CAJPEV010005980">
    <property type="protein sequence ID" value="CAG0903723.1"/>
    <property type="molecule type" value="Genomic_DNA"/>
</dbReference>
<dbReference type="Proteomes" id="UP000677054">
    <property type="component" value="Unassembled WGS sequence"/>
</dbReference>
<keyword evidence="2" id="KW-1133">Transmembrane helix</keyword>
<dbReference type="InterPro" id="IPR053958">
    <property type="entry name" value="HMGCR/SNAP/NPC1-like_SSD"/>
</dbReference>
<proteinExistence type="inferred from homology"/>
<feature type="transmembrane region" description="Helical" evidence="2">
    <location>
        <begin position="384"/>
        <end position="403"/>
    </location>
</feature>
<dbReference type="AlphaFoldDB" id="A0A7R9AG75"/>
<dbReference type="PROSITE" id="PS50156">
    <property type="entry name" value="SSD"/>
    <property type="match status" value="1"/>
</dbReference>
<dbReference type="PANTHER" id="PTHR10796:SF130">
    <property type="entry name" value="PATCHED DOMAIN-CONTAINING PROTEIN 3-LIKE PROTEIN"/>
    <property type="match status" value="1"/>
</dbReference>
<dbReference type="PANTHER" id="PTHR10796">
    <property type="entry name" value="PATCHED-RELATED"/>
    <property type="match status" value="1"/>
</dbReference>
<evidence type="ECO:0000256" key="1">
    <source>
        <dbReference type="ARBA" id="ARBA00005585"/>
    </source>
</evidence>
<feature type="transmembrane region" description="Helical" evidence="2">
    <location>
        <begin position="361"/>
        <end position="378"/>
    </location>
</feature>
<reference evidence="4" key="1">
    <citation type="submission" date="2020-11" db="EMBL/GenBank/DDBJ databases">
        <authorList>
            <person name="Tran Van P."/>
        </authorList>
    </citation>
    <scope>NUCLEOTIDE SEQUENCE</scope>
</reference>
<name>A0A7R9AG75_9CRUS</name>